<dbReference type="EMBL" id="HACG01043131">
    <property type="protein sequence ID" value="CEK89996.1"/>
    <property type="molecule type" value="Transcribed_RNA"/>
</dbReference>
<evidence type="ECO:0000313" key="3">
    <source>
        <dbReference type="EMBL" id="CEK89996.1"/>
    </source>
</evidence>
<dbReference type="PANTHER" id="PTHR46599:SF3">
    <property type="entry name" value="PIGGYBAC TRANSPOSABLE ELEMENT-DERIVED PROTEIN 4"/>
    <property type="match status" value="1"/>
</dbReference>
<name>A0A0B7BCJ5_9EUPU</name>
<evidence type="ECO:0000259" key="2">
    <source>
        <dbReference type="Pfam" id="PF13843"/>
    </source>
</evidence>
<reference evidence="3" key="1">
    <citation type="submission" date="2014-12" db="EMBL/GenBank/DDBJ databases">
        <title>Insight into the proteome of Arion vulgaris.</title>
        <authorList>
            <person name="Aradska J."/>
            <person name="Bulat T."/>
            <person name="Smidak R."/>
            <person name="Sarate P."/>
            <person name="Gangsoo J."/>
            <person name="Sialana F."/>
            <person name="Bilban M."/>
            <person name="Lubec G."/>
        </authorList>
    </citation>
    <scope>NUCLEOTIDE SEQUENCE</scope>
    <source>
        <tissue evidence="3">Skin</tissue>
    </source>
</reference>
<gene>
    <name evidence="3" type="primary">ORF174064</name>
</gene>
<sequence length="499" mass="57945">MAFNFLQNLFQDEDKFDSDDGEFFDDIAEIDNESDIGEELIQDLRQDIGDNTNTSISSYDDVLSMDGDNATPHHPTPQPCSSGDRVWSQQLDGINIEPFIEDTGPVNDIDIDSMYSPFDYLSLFLPETFFKDWADQTNAYADLKIFEKADPKRKPVSSDDTKIFLYVNYMFGIHQLPTYRMFWSKDELVNVPAVSNIISRNRFESISKYLHLSDNSKCIPRGQDGYDAIWKVRPLFDLILFRSRELLRPEQDISIDEAMVAFTGRLHFKQYIKNKPSPRGIKIWCAADPHSGYLHNFEVYTGKSTIQMKDGLGHHVVTTIGQPYLDKHHHFYFDNFFSSIKLAEDLLSRQTYCCSTIRPNRKGWPVDFKTLKLKKSEYQMRQIGNLVACFWQDKRSVTVLSTNCQPTMTTTQRRTVGGRVTVDLPTPVHTYNKGMGGVDLHDQLRSYYPVGRRSRKWWRCLLWFLIQTATINAHILYKKNRSRRQPGEKVLSHLNFRLD</sequence>
<organism evidence="3">
    <name type="scientific">Arion vulgaris</name>
    <dbReference type="NCBI Taxonomy" id="1028688"/>
    <lineage>
        <taxon>Eukaryota</taxon>
        <taxon>Metazoa</taxon>
        <taxon>Spiralia</taxon>
        <taxon>Lophotrochozoa</taxon>
        <taxon>Mollusca</taxon>
        <taxon>Gastropoda</taxon>
        <taxon>Heterobranchia</taxon>
        <taxon>Euthyneura</taxon>
        <taxon>Panpulmonata</taxon>
        <taxon>Eupulmonata</taxon>
        <taxon>Stylommatophora</taxon>
        <taxon>Helicina</taxon>
        <taxon>Arionoidea</taxon>
        <taxon>Arionidae</taxon>
        <taxon>Arion</taxon>
    </lineage>
</organism>
<dbReference type="Pfam" id="PF13843">
    <property type="entry name" value="DDE_Tnp_1_7"/>
    <property type="match status" value="1"/>
</dbReference>
<proteinExistence type="predicted"/>
<accession>A0A0B7BCJ5</accession>
<feature type="domain" description="PiggyBac transposable element-derived protein" evidence="2">
    <location>
        <begin position="116"/>
        <end position="474"/>
    </location>
</feature>
<feature type="non-terminal residue" evidence="3">
    <location>
        <position position="499"/>
    </location>
</feature>
<evidence type="ECO:0000256" key="1">
    <source>
        <dbReference type="SAM" id="MobiDB-lite"/>
    </source>
</evidence>
<dbReference type="AlphaFoldDB" id="A0A0B7BCJ5"/>
<protein>
    <recommendedName>
        <fullName evidence="2">PiggyBac transposable element-derived protein domain-containing protein</fullName>
    </recommendedName>
</protein>
<dbReference type="InterPro" id="IPR029526">
    <property type="entry name" value="PGBD"/>
</dbReference>
<feature type="region of interest" description="Disordered" evidence="1">
    <location>
        <begin position="66"/>
        <end position="85"/>
    </location>
</feature>
<dbReference type="PANTHER" id="PTHR46599">
    <property type="entry name" value="PIGGYBAC TRANSPOSABLE ELEMENT-DERIVED PROTEIN 4"/>
    <property type="match status" value="1"/>
</dbReference>